<dbReference type="Pfam" id="PF19657">
    <property type="entry name" value="DUF6160"/>
    <property type="match status" value="1"/>
</dbReference>
<dbReference type="RefSeq" id="WP_076517690.1">
    <property type="nucleotide sequence ID" value="NZ_FTOH01000012.1"/>
</dbReference>
<feature type="chain" id="PRO_5012388033" description="DUF6160 domain-containing protein" evidence="1">
    <location>
        <begin position="20"/>
        <end position="275"/>
    </location>
</feature>
<dbReference type="STRING" id="484498.SAMN05421686_11218"/>
<dbReference type="EMBL" id="FTOH01000012">
    <property type="protein sequence ID" value="SIT15440.1"/>
    <property type="molecule type" value="Genomic_DNA"/>
</dbReference>
<feature type="domain" description="DUF6160" evidence="2">
    <location>
        <begin position="1"/>
        <end position="106"/>
    </location>
</feature>
<evidence type="ECO:0000313" key="3">
    <source>
        <dbReference type="EMBL" id="SIT15440.1"/>
    </source>
</evidence>
<organism evidence="3 4">
    <name type="scientific">Thalassolituus maritimus</name>
    <dbReference type="NCBI Taxonomy" id="484498"/>
    <lineage>
        <taxon>Bacteria</taxon>
        <taxon>Pseudomonadati</taxon>
        <taxon>Pseudomonadota</taxon>
        <taxon>Gammaproteobacteria</taxon>
        <taxon>Oceanospirillales</taxon>
        <taxon>Oceanospirillaceae</taxon>
        <taxon>Thalassolituus</taxon>
    </lineage>
</organism>
<dbReference type="OrthoDB" id="6180023at2"/>
<accession>A0A1N7PXY2</accession>
<gene>
    <name evidence="3" type="ORF">SAMN05421686_11218</name>
</gene>
<dbReference type="InterPro" id="IPR046158">
    <property type="entry name" value="DUF6160"/>
</dbReference>
<name>A0A1N7PXY2_9GAMM</name>
<evidence type="ECO:0000313" key="4">
    <source>
        <dbReference type="Proteomes" id="UP000185639"/>
    </source>
</evidence>
<dbReference type="AlphaFoldDB" id="A0A1N7PXY2"/>
<reference evidence="4" key="1">
    <citation type="submission" date="2017-01" db="EMBL/GenBank/DDBJ databases">
        <authorList>
            <person name="Varghese N."/>
            <person name="Submissions S."/>
        </authorList>
    </citation>
    <scope>NUCLEOTIDE SEQUENCE [LARGE SCALE GENOMIC DNA]</scope>
    <source>
        <strain evidence="4">DSM 24913</strain>
    </source>
</reference>
<dbReference type="Proteomes" id="UP000185639">
    <property type="component" value="Unassembled WGS sequence"/>
</dbReference>
<keyword evidence="4" id="KW-1185">Reference proteome</keyword>
<sequence length="275" mass="28768">MKKSLLAGCIALATAGAQAELSPMSEFELHNVTGQAGVDIELDVGLSIEEIRYTDTEFEGDGDGGSLSVKNITIGGANKSSFFQTPNIVPNASNSLDEVIFSIDIASDGDLVISGNPKNGNFIDFSLTTGAIATLDSNGDEAARLVDSVSMVGLAAGLLMKVESTGNKVILAADIAIEDMDIDASSIGFQLENVTVAGENYLQEVDVFGKAKPLSWAFPVGMIITPENTGVDIELLPSVMDIQVEKLSVGGDHVGALRIDDFALNDVSLFVKGHN</sequence>
<evidence type="ECO:0000256" key="1">
    <source>
        <dbReference type="SAM" id="SignalP"/>
    </source>
</evidence>
<proteinExistence type="predicted"/>
<protein>
    <recommendedName>
        <fullName evidence="2">DUF6160 domain-containing protein</fullName>
    </recommendedName>
</protein>
<keyword evidence="1" id="KW-0732">Signal</keyword>
<feature type="signal peptide" evidence="1">
    <location>
        <begin position="1"/>
        <end position="19"/>
    </location>
</feature>
<evidence type="ECO:0000259" key="2">
    <source>
        <dbReference type="Pfam" id="PF19657"/>
    </source>
</evidence>